<evidence type="ECO:0000259" key="3">
    <source>
        <dbReference type="Pfam" id="PF03168"/>
    </source>
</evidence>
<reference evidence="4 5" key="1">
    <citation type="submission" date="2019-09" db="EMBL/GenBank/DDBJ databases">
        <title>Arenimonas chukotkensis sp. nov., a bacterium isolated from Chukotka hot spring, Arctic region, Russia.</title>
        <authorList>
            <person name="Zayulina K.S."/>
            <person name="Prokofeva M.I."/>
            <person name="Elcheninov A.G."/>
            <person name="Novikov A."/>
            <person name="Kochetkova T.V."/>
            <person name="Kublanov I.V."/>
        </authorList>
    </citation>
    <scope>NUCLEOTIDE SEQUENCE [LARGE SCALE GENOMIC DNA]</scope>
    <source>
        <strain evidence="4 5">3729k</strain>
    </source>
</reference>
<dbReference type="EMBL" id="VUOD01000014">
    <property type="protein sequence ID" value="KAA2283899.1"/>
    <property type="molecule type" value="Genomic_DNA"/>
</dbReference>
<feature type="signal peptide" evidence="2">
    <location>
        <begin position="1"/>
        <end position="20"/>
    </location>
</feature>
<evidence type="ECO:0000313" key="5">
    <source>
        <dbReference type="Proteomes" id="UP000322165"/>
    </source>
</evidence>
<dbReference type="PROSITE" id="PS51257">
    <property type="entry name" value="PROKAR_LIPOPROTEIN"/>
    <property type="match status" value="1"/>
</dbReference>
<dbReference type="SUPFAM" id="SSF117070">
    <property type="entry name" value="LEA14-like"/>
    <property type="match status" value="1"/>
</dbReference>
<accession>A0A5B2Z7F8</accession>
<feature type="chain" id="PRO_5022924811" evidence="2">
    <location>
        <begin position="21"/>
        <end position="154"/>
    </location>
</feature>
<evidence type="ECO:0000313" key="4">
    <source>
        <dbReference type="EMBL" id="KAA2283899.1"/>
    </source>
</evidence>
<feature type="region of interest" description="Disordered" evidence="1">
    <location>
        <begin position="124"/>
        <end position="154"/>
    </location>
</feature>
<dbReference type="Proteomes" id="UP000322165">
    <property type="component" value="Unassembled WGS sequence"/>
</dbReference>
<gene>
    <name evidence="4" type="ORF">F0415_11800</name>
</gene>
<dbReference type="RefSeq" id="WP_149861427.1">
    <property type="nucleotide sequence ID" value="NZ_VUOD01000014.1"/>
</dbReference>
<reference evidence="4 5" key="2">
    <citation type="submission" date="2019-09" db="EMBL/GenBank/DDBJ databases">
        <authorList>
            <person name="Mazur A."/>
        </authorList>
    </citation>
    <scope>NUCLEOTIDE SEQUENCE [LARGE SCALE GENOMIC DNA]</scope>
    <source>
        <strain evidence="4 5">3729k</strain>
    </source>
</reference>
<evidence type="ECO:0000256" key="2">
    <source>
        <dbReference type="SAM" id="SignalP"/>
    </source>
</evidence>
<dbReference type="AlphaFoldDB" id="A0A5B2Z7F8"/>
<evidence type="ECO:0000256" key="1">
    <source>
        <dbReference type="SAM" id="MobiDB-lite"/>
    </source>
</evidence>
<keyword evidence="2" id="KW-0732">Signal</keyword>
<comment type="caution">
    <text evidence="4">The sequence shown here is derived from an EMBL/GenBank/DDBJ whole genome shotgun (WGS) entry which is preliminary data.</text>
</comment>
<name>A0A5B2Z7F8_9GAMM</name>
<keyword evidence="5" id="KW-1185">Reference proteome</keyword>
<organism evidence="4 5">
    <name type="scientific">Arenimonas fontis</name>
    <dbReference type="NCBI Taxonomy" id="2608255"/>
    <lineage>
        <taxon>Bacteria</taxon>
        <taxon>Pseudomonadati</taxon>
        <taxon>Pseudomonadota</taxon>
        <taxon>Gammaproteobacteria</taxon>
        <taxon>Lysobacterales</taxon>
        <taxon>Lysobacteraceae</taxon>
        <taxon>Arenimonas</taxon>
    </lineage>
</organism>
<proteinExistence type="predicted"/>
<dbReference type="InterPro" id="IPR004864">
    <property type="entry name" value="LEA_2"/>
</dbReference>
<feature type="domain" description="Late embryogenesis abundant protein LEA-2 subgroup" evidence="3">
    <location>
        <begin position="49"/>
        <end position="131"/>
    </location>
</feature>
<dbReference type="Pfam" id="PF03168">
    <property type="entry name" value="LEA_2"/>
    <property type="match status" value="1"/>
</dbReference>
<protein>
    <submittedName>
        <fullName evidence="4">LEA type 2 family protein</fullName>
    </submittedName>
</protein>
<sequence length="154" mass="16650">MCRFRLLLPLLSALLLVACAGGPPKRIFPPQVSLHELKVEADGQWTAQLRIRNFSTVPMHFNRLSATLSIGAEVAGRIEVDPGLGVGPGSSELVSHRFSPSPAARAVLDQALAQRRGLRYRLEGRITSKDPGTDDPFDYQSALDPVPGLSGVLR</sequence>